<reference evidence="1" key="1">
    <citation type="submission" date="2022-09" db="EMBL/GenBank/DDBJ databases">
        <title>Diverse halophilic archaea isolated from saline environments.</title>
        <authorList>
            <person name="Cui H.-L."/>
        </authorList>
    </citation>
    <scope>NUCLEOTIDE SEQUENCE</scope>
    <source>
        <strain evidence="1">ZS-35-S2</strain>
    </source>
</reference>
<dbReference type="Proteomes" id="UP001057580">
    <property type="component" value="Chromosome"/>
</dbReference>
<evidence type="ECO:0000313" key="1">
    <source>
        <dbReference type="EMBL" id="UWM55228.1"/>
    </source>
</evidence>
<organism evidence="1 2">
    <name type="scientific">Salinirubellus salinus</name>
    <dbReference type="NCBI Taxonomy" id="1364945"/>
    <lineage>
        <taxon>Archaea</taxon>
        <taxon>Methanobacteriati</taxon>
        <taxon>Methanobacteriota</taxon>
        <taxon>Stenosarchaea group</taxon>
        <taxon>Halobacteria</taxon>
        <taxon>Halobacteriales</taxon>
        <taxon>Natronomonadaceae</taxon>
        <taxon>Salinirubellus</taxon>
    </lineage>
</organism>
<dbReference type="GeneID" id="74941325"/>
<evidence type="ECO:0000313" key="2">
    <source>
        <dbReference type="Proteomes" id="UP001057580"/>
    </source>
</evidence>
<dbReference type="EMBL" id="CP104003">
    <property type="protein sequence ID" value="UWM55228.1"/>
    <property type="molecule type" value="Genomic_DNA"/>
</dbReference>
<keyword evidence="2" id="KW-1185">Reference proteome</keyword>
<name>A0A9E7R4I5_9EURY</name>
<dbReference type="KEGG" id="ssai:N0B31_02845"/>
<sequence>MSTRRDTTTDGDGRLHEGQRVRARYRGGAVEGEVLEVRRAGDATRVVLDVDGEAELDTDASRVEPVGPRCPRCEASLPRRRAYRCGACGADLVQ</sequence>
<accession>A0A9E7R4I5</accession>
<dbReference type="RefSeq" id="WP_260594280.1">
    <property type="nucleotide sequence ID" value="NZ_CP104003.1"/>
</dbReference>
<protein>
    <submittedName>
        <fullName evidence="1">Uncharacterized protein</fullName>
    </submittedName>
</protein>
<gene>
    <name evidence="1" type="ORF">N0B31_02845</name>
</gene>
<dbReference type="AlphaFoldDB" id="A0A9E7R4I5"/>
<proteinExistence type="predicted"/>